<dbReference type="AlphaFoldDB" id="A0A397PC50"/>
<feature type="transmembrane region" description="Helical" evidence="1">
    <location>
        <begin position="21"/>
        <end position="39"/>
    </location>
</feature>
<dbReference type="GO" id="GO:0005886">
    <property type="term" value="C:plasma membrane"/>
    <property type="evidence" value="ECO:0007669"/>
    <property type="project" value="TreeGrafter"/>
</dbReference>
<dbReference type="PIRSF" id="PIRSF016789">
    <property type="entry name" value="DUF454"/>
    <property type="match status" value="1"/>
</dbReference>
<gene>
    <name evidence="2" type="ORF">DFR49_0532</name>
</gene>
<keyword evidence="1" id="KW-1133">Transmembrane helix</keyword>
<reference evidence="2 3" key="1">
    <citation type="submission" date="2018-08" db="EMBL/GenBank/DDBJ databases">
        <title>Genomic Encyclopedia of Type Strains, Phase IV (KMG-IV): sequencing the most valuable type-strain genomes for metagenomic binning, comparative biology and taxonomic classification.</title>
        <authorList>
            <person name="Goeker M."/>
        </authorList>
    </citation>
    <scope>NUCLEOTIDE SEQUENCE [LARGE SCALE GENOMIC DNA]</scope>
    <source>
        <strain evidence="2 3">DSM 25527</strain>
    </source>
</reference>
<dbReference type="InterPro" id="IPR007401">
    <property type="entry name" value="DUF454"/>
</dbReference>
<evidence type="ECO:0008006" key="4">
    <source>
        <dbReference type="Google" id="ProtNLM"/>
    </source>
</evidence>
<comment type="caution">
    <text evidence="2">The sequence shown here is derived from an EMBL/GenBank/DDBJ whole genome shotgun (WGS) entry which is preliminary data.</text>
</comment>
<dbReference type="Proteomes" id="UP000266568">
    <property type="component" value="Unassembled WGS sequence"/>
</dbReference>
<dbReference type="Pfam" id="PF04304">
    <property type="entry name" value="DUF454"/>
    <property type="match status" value="1"/>
</dbReference>
<keyword evidence="3" id="KW-1185">Reference proteome</keyword>
<dbReference type="EMBL" id="QXDC01000002">
    <property type="protein sequence ID" value="RIA46003.1"/>
    <property type="molecule type" value="Genomic_DNA"/>
</dbReference>
<dbReference type="PANTHER" id="PTHR35813">
    <property type="entry name" value="INNER MEMBRANE PROTEIN YBAN"/>
    <property type="match status" value="1"/>
</dbReference>
<name>A0A397PC50_9SPHN</name>
<proteinExistence type="predicted"/>
<keyword evidence="1" id="KW-0472">Membrane</keyword>
<keyword evidence="1" id="KW-0812">Transmembrane</keyword>
<organism evidence="2 3">
    <name type="scientific">Hephaestia caeni</name>
    <dbReference type="NCBI Taxonomy" id="645617"/>
    <lineage>
        <taxon>Bacteria</taxon>
        <taxon>Pseudomonadati</taxon>
        <taxon>Pseudomonadota</taxon>
        <taxon>Alphaproteobacteria</taxon>
        <taxon>Sphingomonadales</taxon>
        <taxon>Sphingomonadaceae</taxon>
        <taxon>Hephaestia</taxon>
    </lineage>
</organism>
<evidence type="ECO:0000313" key="3">
    <source>
        <dbReference type="Proteomes" id="UP000266568"/>
    </source>
</evidence>
<evidence type="ECO:0000256" key="1">
    <source>
        <dbReference type="SAM" id="Phobius"/>
    </source>
</evidence>
<protein>
    <recommendedName>
        <fullName evidence="4">DUF454 domain-containing protein</fullName>
    </recommendedName>
</protein>
<feature type="transmembrane region" description="Helical" evidence="1">
    <location>
        <begin position="112"/>
        <end position="131"/>
    </location>
</feature>
<sequence>MRAAPDILKKRGPGSRFIRTGWLFLGLLCVGLGLIGAFVPLLPTTIFMILAAGCFARSSPRLETWLLDHPRFGPTLLAWRAERAIPRAGKRAACIGIAIGYALFWIGAKPALGLGVTVAAVMAACVAWIVTRPAPESR</sequence>
<dbReference type="RefSeq" id="WP_004211553.1">
    <property type="nucleotide sequence ID" value="NZ_QXDC01000002.1"/>
</dbReference>
<dbReference type="OrthoDB" id="9816293at2"/>
<accession>A0A397PC50</accession>
<evidence type="ECO:0000313" key="2">
    <source>
        <dbReference type="EMBL" id="RIA46003.1"/>
    </source>
</evidence>
<dbReference type="PANTHER" id="PTHR35813:SF1">
    <property type="entry name" value="INNER MEMBRANE PROTEIN YBAN"/>
    <property type="match status" value="1"/>
</dbReference>